<organism evidence="1 2">
    <name type="scientific">Entomophthora muscae</name>
    <dbReference type="NCBI Taxonomy" id="34485"/>
    <lineage>
        <taxon>Eukaryota</taxon>
        <taxon>Fungi</taxon>
        <taxon>Fungi incertae sedis</taxon>
        <taxon>Zoopagomycota</taxon>
        <taxon>Entomophthoromycotina</taxon>
        <taxon>Entomophthoromycetes</taxon>
        <taxon>Entomophthorales</taxon>
        <taxon>Entomophthoraceae</taxon>
        <taxon>Entomophthora</taxon>
    </lineage>
</organism>
<accession>A0ACC2T249</accession>
<protein>
    <submittedName>
        <fullName evidence="1">Uncharacterized protein</fullName>
    </submittedName>
</protein>
<comment type="caution">
    <text evidence="1">The sequence shown here is derived from an EMBL/GenBank/DDBJ whole genome shotgun (WGS) entry which is preliminary data.</text>
</comment>
<name>A0ACC2T249_9FUNG</name>
<reference evidence="1" key="1">
    <citation type="submission" date="2022-04" db="EMBL/GenBank/DDBJ databases">
        <title>Genome of the entomopathogenic fungus Entomophthora muscae.</title>
        <authorList>
            <person name="Elya C."/>
            <person name="Lovett B.R."/>
            <person name="Lee E."/>
            <person name="Macias A.M."/>
            <person name="Hajek A.E."/>
            <person name="De Bivort B.L."/>
            <person name="Kasson M.T."/>
            <person name="De Fine Licht H.H."/>
            <person name="Stajich J.E."/>
        </authorList>
    </citation>
    <scope>NUCLEOTIDE SEQUENCE</scope>
    <source>
        <strain evidence="1">Berkeley</strain>
    </source>
</reference>
<evidence type="ECO:0000313" key="1">
    <source>
        <dbReference type="EMBL" id="KAJ9068677.1"/>
    </source>
</evidence>
<sequence>MSKWWLLGDSYEGEIMGIITLFQFVNAAAVFNFGHDFRRAWYHNHLLVIIWSVFTALCFYIVLANPNSIGCLLRFNCGDKDVLESLGYSIPYIPIPTYNIPQGHNVLPFPFRVTLAVYCGSMMLAGILWERFVVLGPVRQYFQSRFPPSHTKINL</sequence>
<evidence type="ECO:0000313" key="2">
    <source>
        <dbReference type="Proteomes" id="UP001165960"/>
    </source>
</evidence>
<gene>
    <name evidence="1" type="ORF">DSO57_1026297</name>
</gene>
<keyword evidence="2" id="KW-1185">Reference proteome</keyword>
<proteinExistence type="predicted"/>
<dbReference type="Proteomes" id="UP001165960">
    <property type="component" value="Unassembled WGS sequence"/>
</dbReference>
<dbReference type="EMBL" id="QTSX02003703">
    <property type="protein sequence ID" value="KAJ9068677.1"/>
    <property type="molecule type" value="Genomic_DNA"/>
</dbReference>